<protein>
    <submittedName>
        <fullName evidence="1">Uncharacterized protein</fullName>
    </submittedName>
</protein>
<dbReference type="EMBL" id="FOQY01000008">
    <property type="protein sequence ID" value="SFJ39413.1"/>
    <property type="molecule type" value="Genomic_DNA"/>
</dbReference>
<proteinExistence type="predicted"/>
<dbReference type="AlphaFoldDB" id="A0A1I3QYR9"/>
<reference evidence="2" key="1">
    <citation type="submission" date="2016-10" db="EMBL/GenBank/DDBJ databases">
        <authorList>
            <person name="Varghese N."/>
            <person name="Submissions S."/>
        </authorList>
    </citation>
    <scope>NUCLEOTIDE SEQUENCE [LARGE SCALE GENOMIC DNA]</scope>
    <source>
        <strain evidence="2">CGMCC 4.2126</strain>
    </source>
</reference>
<evidence type="ECO:0000313" key="2">
    <source>
        <dbReference type="Proteomes" id="UP000199111"/>
    </source>
</evidence>
<gene>
    <name evidence="1" type="ORF">SAMN05216275_108224</name>
</gene>
<accession>A0A1I3QYR9</accession>
<keyword evidence="2" id="KW-1185">Reference proteome</keyword>
<evidence type="ECO:0000313" key="1">
    <source>
        <dbReference type="EMBL" id="SFJ39413.1"/>
    </source>
</evidence>
<dbReference type="Proteomes" id="UP000199111">
    <property type="component" value="Unassembled WGS sequence"/>
</dbReference>
<sequence length="41" mass="4599">MPANVEGTATLMSRTWNTRPETERDIPAIREVAFGAVRRPT</sequence>
<name>A0A1I3QYR9_9ACTN</name>
<organism evidence="1 2">
    <name type="scientific">Streptosporangium canum</name>
    <dbReference type="NCBI Taxonomy" id="324952"/>
    <lineage>
        <taxon>Bacteria</taxon>
        <taxon>Bacillati</taxon>
        <taxon>Actinomycetota</taxon>
        <taxon>Actinomycetes</taxon>
        <taxon>Streptosporangiales</taxon>
        <taxon>Streptosporangiaceae</taxon>
        <taxon>Streptosporangium</taxon>
    </lineage>
</organism>